<proteinExistence type="predicted"/>
<comment type="caution">
    <text evidence="1">The sequence shown here is derived from an EMBL/GenBank/DDBJ whole genome shotgun (WGS) entry which is preliminary data.</text>
</comment>
<dbReference type="Proteomes" id="UP000277212">
    <property type="component" value="Unassembled WGS sequence"/>
</dbReference>
<dbReference type="AlphaFoldDB" id="A0A3M2RXG0"/>
<reference evidence="1 2" key="1">
    <citation type="submission" date="2017-06" db="EMBL/GenBank/DDBJ databases">
        <title>Comparative genomic analysis of Ambrosia Fusariam Clade fungi.</title>
        <authorList>
            <person name="Stajich J.E."/>
            <person name="Carrillo J."/>
            <person name="Kijimoto T."/>
            <person name="Eskalen A."/>
            <person name="O'Donnell K."/>
            <person name="Kasson M."/>
        </authorList>
    </citation>
    <scope>NUCLEOTIDE SEQUENCE [LARGE SCALE GENOMIC DNA]</scope>
    <source>
        <strain evidence="1">UCR3666</strain>
    </source>
</reference>
<sequence>MSKSRLPIILGGGAAAGVGYYLYSAGGSPKVAKEEVKSDAHRAAAEVKSHLPGRSPVDAEKDLKGYGQQAGAQVDKALAEADRQASVAKSNAESYAKDAKAEALKAVNKFDNKVEEEAAKAKSGISSWFGGGSK</sequence>
<gene>
    <name evidence="1" type="ORF">CDV36_010400</name>
</gene>
<name>A0A3M2RXG0_9HYPO</name>
<evidence type="ECO:0008006" key="3">
    <source>
        <dbReference type="Google" id="ProtNLM"/>
    </source>
</evidence>
<dbReference type="OrthoDB" id="5355126at2759"/>
<keyword evidence="2" id="KW-1185">Reference proteome</keyword>
<evidence type="ECO:0000313" key="2">
    <source>
        <dbReference type="Proteomes" id="UP000277212"/>
    </source>
</evidence>
<protein>
    <recommendedName>
        <fullName evidence="3">Calcofluor white hypersensitive protein</fullName>
    </recommendedName>
</protein>
<accession>A0A3M2RXG0</accession>
<organism evidence="1 2">
    <name type="scientific">Fusarium kuroshium</name>
    <dbReference type="NCBI Taxonomy" id="2010991"/>
    <lineage>
        <taxon>Eukaryota</taxon>
        <taxon>Fungi</taxon>
        <taxon>Dikarya</taxon>
        <taxon>Ascomycota</taxon>
        <taxon>Pezizomycotina</taxon>
        <taxon>Sordariomycetes</taxon>
        <taxon>Hypocreomycetidae</taxon>
        <taxon>Hypocreales</taxon>
        <taxon>Nectriaceae</taxon>
        <taxon>Fusarium</taxon>
        <taxon>Fusarium solani species complex</taxon>
    </lineage>
</organism>
<evidence type="ECO:0000313" key="1">
    <source>
        <dbReference type="EMBL" id="RMJ09963.1"/>
    </source>
</evidence>
<dbReference type="EMBL" id="NKUJ01000221">
    <property type="protein sequence ID" value="RMJ09963.1"/>
    <property type="molecule type" value="Genomic_DNA"/>
</dbReference>